<dbReference type="Pfam" id="PF01370">
    <property type="entry name" value="Epimerase"/>
    <property type="match status" value="1"/>
</dbReference>
<proteinExistence type="predicted"/>
<dbReference type="PANTHER" id="PTHR43078">
    <property type="entry name" value="UDP-GLUCURONIC ACID DECARBOXYLASE-RELATED"/>
    <property type="match status" value="1"/>
</dbReference>
<dbReference type="GO" id="GO:0042732">
    <property type="term" value="P:D-xylose metabolic process"/>
    <property type="evidence" value="ECO:0007669"/>
    <property type="project" value="InterPro"/>
</dbReference>
<keyword evidence="7" id="KW-0520">NAD</keyword>
<evidence type="ECO:0000256" key="9">
    <source>
        <dbReference type="ARBA" id="ARBA00023136"/>
    </source>
</evidence>
<organism evidence="14 15">
    <name type="scientific">Candidatus Buchananbacteria bacterium RIFCSPLOWO2_01_FULL_45_31</name>
    <dbReference type="NCBI Taxonomy" id="1797545"/>
    <lineage>
        <taxon>Bacteria</taxon>
        <taxon>Candidatus Buchananiibacteriota</taxon>
    </lineage>
</organism>
<evidence type="ECO:0000256" key="10">
    <source>
        <dbReference type="ARBA" id="ARBA00023180"/>
    </source>
</evidence>
<protein>
    <recommendedName>
        <fullName evidence="13">NAD-dependent epimerase/dehydratase domain-containing protein</fullName>
    </recommendedName>
</protein>
<evidence type="ECO:0000313" key="14">
    <source>
        <dbReference type="EMBL" id="OGY54043.1"/>
    </source>
</evidence>
<sequence length="342" mass="38439">MPIKPIFEKKNILVAGGAGFIGSHLCDELVKTGKVICLDNFISGAEENIDHLLQNPDFQFIKHDINEPINLEDLPELEKFMVQFQGIQEIYHLACPTSPKDFEKTRMETVLANSVGTRNILDLAVKYQSKFLLASSSVVYGPRLAEIPYFKEDYLGLVDQLSPRACYDEGKRFAESMVLTYRQVHNLDAKIARVFRTYGSRMRLGSGQMLPDFVYNALENKDLVIYGDDSFSSSFCHVSDLVQGLMKMMKSGEAGPINLGSDLDYKIIDVARKVIELTGSKAKIVFEKPLLFMTPLGLPDITLAKERLSWFPVILLEDGIKGAIEYFKASKPIVRHGSKIKE</sequence>
<dbReference type="PANTHER" id="PTHR43078:SF6">
    <property type="entry name" value="UDP-GLUCURONIC ACID DECARBOXYLASE 1"/>
    <property type="match status" value="1"/>
</dbReference>
<dbReference type="GO" id="GO:0070403">
    <property type="term" value="F:NAD+ binding"/>
    <property type="evidence" value="ECO:0007669"/>
    <property type="project" value="InterPro"/>
</dbReference>
<accession>A0A1G1YNV8</accession>
<evidence type="ECO:0000256" key="5">
    <source>
        <dbReference type="ARBA" id="ARBA00022968"/>
    </source>
</evidence>
<name>A0A1G1YNV8_9BACT</name>
<feature type="domain" description="NAD-dependent epimerase/dehydratase" evidence="13">
    <location>
        <begin position="12"/>
        <end position="259"/>
    </location>
</feature>
<keyword evidence="8" id="KW-0333">Golgi apparatus</keyword>
<dbReference type="InterPro" id="IPR001509">
    <property type="entry name" value="Epimerase_deHydtase"/>
</dbReference>
<evidence type="ECO:0000256" key="4">
    <source>
        <dbReference type="ARBA" id="ARBA00022793"/>
    </source>
</evidence>
<keyword evidence="9" id="KW-0472">Membrane</keyword>
<dbReference type="GO" id="GO:0005737">
    <property type="term" value="C:cytoplasm"/>
    <property type="evidence" value="ECO:0007669"/>
    <property type="project" value="TreeGrafter"/>
</dbReference>
<gene>
    <name evidence="14" type="ORF">A3B15_00110</name>
</gene>
<reference evidence="14 15" key="1">
    <citation type="journal article" date="2016" name="Nat. Commun.">
        <title>Thousands of microbial genomes shed light on interconnected biogeochemical processes in an aquifer system.</title>
        <authorList>
            <person name="Anantharaman K."/>
            <person name="Brown C.T."/>
            <person name="Hug L.A."/>
            <person name="Sharon I."/>
            <person name="Castelle C.J."/>
            <person name="Probst A.J."/>
            <person name="Thomas B.C."/>
            <person name="Singh A."/>
            <person name="Wilkins M.J."/>
            <person name="Karaoz U."/>
            <person name="Brodie E.L."/>
            <person name="Williams K.H."/>
            <person name="Hubbard S.S."/>
            <person name="Banfield J.F."/>
        </authorList>
    </citation>
    <scope>NUCLEOTIDE SEQUENCE [LARGE SCALE GENOMIC DNA]</scope>
</reference>
<keyword evidence="3" id="KW-0812">Transmembrane</keyword>
<evidence type="ECO:0000256" key="7">
    <source>
        <dbReference type="ARBA" id="ARBA00023027"/>
    </source>
</evidence>
<evidence type="ECO:0000259" key="13">
    <source>
        <dbReference type="Pfam" id="PF01370"/>
    </source>
</evidence>
<evidence type="ECO:0000256" key="8">
    <source>
        <dbReference type="ARBA" id="ARBA00023034"/>
    </source>
</evidence>
<dbReference type="Gene3D" id="3.40.50.720">
    <property type="entry name" value="NAD(P)-binding Rossmann-like Domain"/>
    <property type="match status" value="1"/>
</dbReference>
<comment type="cofactor">
    <cofactor evidence="1">
        <name>NAD(+)</name>
        <dbReference type="ChEBI" id="CHEBI:57540"/>
    </cofactor>
</comment>
<dbReference type="Proteomes" id="UP000177250">
    <property type="component" value="Unassembled WGS sequence"/>
</dbReference>
<dbReference type="InterPro" id="IPR036291">
    <property type="entry name" value="NAD(P)-bd_dom_sf"/>
</dbReference>
<dbReference type="GO" id="GO:0048040">
    <property type="term" value="F:UDP-glucuronate decarboxylase activity"/>
    <property type="evidence" value="ECO:0007669"/>
    <property type="project" value="TreeGrafter"/>
</dbReference>
<evidence type="ECO:0000256" key="3">
    <source>
        <dbReference type="ARBA" id="ARBA00022692"/>
    </source>
</evidence>
<evidence type="ECO:0000256" key="1">
    <source>
        <dbReference type="ARBA" id="ARBA00001911"/>
    </source>
</evidence>
<keyword evidence="10" id="KW-0325">Glycoprotein</keyword>
<evidence type="ECO:0000256" key="2">
    <source>
        <dbReference type="ARBA" id="ARBA00004323"/>
    </source>
</evidence>
<comment type="subcellular location">
    <subcellularLocation>
        <location evidence="2">Golgi apparatus membrane</location>
        <topology evidence="2">Single-pass type II membrane protein</topology>
    </subcellularLocation>
    <subcellularLocation>
        <location evidence="12">Golgi apparatus</location>
        <location evidence="12">Golgi stack membrane</location>
    </subcellularLocation>
</comment>
<dbReference type="FunFam" id="3.40.50.720:FF:000065">
    <property type="entry name" value="UDP-glucuronic acid decarboxylase 1"/>
    <property type="match status" value="1"/>
</dbReference>
<evidence type="ECO:0000256" key="11">
    <source>
        <dbReference type="ARBA" id="ARBA00023239"/>
    </source>
</evidence>
<dbReference type="AlphaFoldDB" id="A0A1G1YNV8"/>
<dbReference type="EMBL" id="MHIO01000011">
    <property type="protein sequence ID" value="OGY54043.1"/>
    <property type="molecule type" value="Genomic_DNA"/>
</dbReference>
<keyword evidence="11" id="KW-0456">Lyase</keyword>
<keyword evidence="6" id="KW-1133">Transmembrane helix</keyword>
<dbReference type="UniPathway" id="UPA00796">
    <property type="reaction ID" value="UER00771"/>
</dbReference>
<evidence type="ECO:0000256" key="12">
    <source>
        <dbReference type="ARBA" id="ARBA00037859"/>
    </source>
</evidence>
<comment type="caution">
    <text evidence="14">The sequence shown here is derived from an EMBL/GenBank/DDBJ whole genome shotgun (WGS) entry which is preliminary data.</text>
</comment>
<dbReference type="GO" id="GO:0033320">
    <property type="term" value="P:UDP-D-xylose biosynthetic process"/>
    <property type="evidence" value="ECO:0007669"/>
    <property type="project" value="UniProtKB-UniPathway"/>
</dbReference>
<keyword evidence="4" id="KW-0210">Decarboxylase</keyword>
<dbReference type="SUPFAM" id="SSF51735">
    <property type="entry name" value="NAD(P)-binding Rossmann-fold domains"/>
    <property type="match status" value="1"/>
</dbReference>
<evidence type="ECO:0000256" key="6">
    <source>
        <dbReference type="ARBA" id="ARBA00022989"/>
    </source>
</evidence>
<dbReference type="STRING" id="1797545.A3B15_00110"/>
<evidence type="ECO:0000313" key="15">
    <source>
        <dbReference type="Proteomes" id="UP000177250"/>
    </source>
</evidence>
<dbReference type="InterPro" id="IPR044516">
    <property type="entry name" value="UXS-like"/>
</dbReference>
<keyword evidence="5" id="KW-0735">Signal-anchor</keyword>